<protein>
    <recommendedName>
        <fullName evidence="3">Secreted protein</fullName>
    </recommendedName>
</protein>
<dbReference type="Proteomes" id="UP001302257">
    <property type="component" value="Chromosome"/>
</dbReference>
<accession>A0ABZ0AUY5</accession>
<sequence length="72" mass="7988">MPWLVVSPAALMIQGAFAFQEVSSIPGHGHGYPRALGVAPQARREGGFKVYFRLCIIQEPVYDESIKMLKNI</sequence>
<proteinExistence type="predicted"/>
<evidence type="ECO:0000313" key="2">
    <source>
        <dbReference type="Proteomes" id="UP001302257"/>
    </source>
</evidence>
<organism evidence="1 2">
    <name type="scientific">Rhodoferax mekongensis</name>
    <dbReference type="NCBI Taxonomy" id="3068341"/>
    <lineage>
        <taxon>Bacteria</taxon>
        <taxon>Pseudomonadati</taxon>
        <taxon>Pseudomonadota</taxon>
        <taxon>Betaproteobacteria</taxon>
        <taxon>Burkholderiales</taxon>
        <taxon>Comamonadaceae</taxon>
        <taxon>Rhodoferax</taxon>
    </lineage>
</organism>
<dbReference type="EMBL" id="CP132507">
    <property type="protein sequence ID" value="WNO03309.1"/>
    <property type="molecule type" value="Genomic_DNA"/>
</dbReference>
<evidence type="ECO:0000313" key="1">
    <source>
        <dbReference type="EMBL" id="WNO03309.1"/>
    </source>
</evidence>
<evidence type="ECO:0008006" key="3">
    <source>
        <dbReference type="Google" id="ProtNLM"/>
    </source>
</evidence>
<gene>
    <name evidence="1" type="ORF">RAN89_10220</name>
</gene>
<name>A0ABZ0AUY5_9BURK</name>
<keyword evidence="2" id="KW-1185">Reference proteome</keyword>
<dbReference type="RefSeq" id="WP_313866221.1">
    <property type="nucleotide sequence ID" value="NZ_CP132507.1"/>
</dbReference>
<reference evidence="1 2" key="1">
    <citation type="submission" date="2023-08" db="EMBL/GenBank/DDBJ databases">
        <title>Rhodoferax potami sp. nov. and Rhodoferax mekongensis sp. nov., isolated from the Mekong River in Thailand.</title>
        <authorList>
            <person name="Kitikhun S."/>
            <person name="Charoenyingcharoen P."/>
            <person name="Siriarchawattana P."/>
            <person name="Likhitrattanapisal S."/>
            <person name="Nilsakha T."/>
            <person name="Chanpet A."/>
            <person name="Rattanawaree P."/>
            <person name="Ingsriswang S."/>
        </authorList>
    </citation>
    <scope>NUCLEOTIDE SEQUENCE [LARGE SCALE GENOMIC DNA]</scope>
    <source>
        <strain evidence="1 2">TBRC 17307</strain>
    </source>
</reference>